<evidence type="ECO:0000256" key="1">
    <source>
        <dbReference type="ARBA" id="ARBA00004651"/>
    </source>
</evidence>
<keyword evidence="5" id="KW-0598">Phosphotransferase system</keyword>
<reference evidence="11 12" key="1">
    <citation type="submission" date="2019-04" db="EMBL/GenBank/DDBJ databases">
        <title>Genome Announcement to Ensure Probiotic Safety of Lactobacillus rhamnosus UBLR-58.</title>
        <authorList>
            <person name="Sulthana A."/>
            <person name="Lakshmi S.G."/>
            <person name="Madempudi R.S."/>
        </authorList>
    </citation>
    <scope>NUCLEOTIDE SEQUENCE [LARGE SCALE GENOMIC DNA]</scope>
    <source>
        <strain evidence="11 12">UBLR-58</strain>
    </source>
</reference>
<feature type="transmembrane region" description="Helical" evidence="9">
    <location>
        <begin position="305"/>
        <end position="322"/>
    </location>
</feature>
<evidence type="ECO:0000256" key="7">
    <source>
        <dbReference type="ARBA" id="ARBA00022989"/>
    </source>
</evidence>
<feature type="transmembrane region" description="Helical" evidence="9">
    <location>
        <begin position="224"/>
        <end position="242"/>
    </location>
</feature>
<feature type="transmembrane region" description="Helical" evidence="9">
    <location>
        <begin position="6"/>
        <end position="30"/>
    </location>
</feature>
<dbReference type="EMBL" id="SSHM01000001">
    <property type="protein sequence ID" value="THC81210.1"/>
    <property type="molecule type" value="Genomic_DNA"/>
</dbReference>
<dbReference type="EMBL" id="JACCKI010000003">
    <property type="protein sequence ID" value="NZA04617.1"/>
    <property type="molecule type" value="Genomic_DNA"/>
</dbReference>
<feature type="transmembrane region" description="Helical" evidence="9">
    <location>
        <begin position="144"/>
        <end position="162"/>
    </location>
</feature>
<feature type="transmembrane region" description="Helical" evidence="9">
    <location>
        <begin position="248"/>
        <end position="267"/>
    </location>
</feature>
<keyword evidence="3" id="KW-1003">Cell membrane</keyword>
<keyword evidence="7 9" id="KW-1133">Transmembrane helix</keyword>
<evidence type="ECO:0000313" key="10">
    <source>
        <dbReference type="EMBL" id="NZA04617.1"/>
    </source>
</evidence>
<dbReference type="GO" id="GO:0005886">
    <property type="term" value="C:plasma membrane"/>
    <property type="evidence" value="ECO:0007669"/>
    <property type="project" value="UniProtKB-SubCell"/>
</dbReference>
<feature type="transmembrane region" description="Helical" evidence="9">
    <location>
        <begin position="416"/>
        <end position="436"/>
    </location>
</feature>
<comment type="subcellular location">
    <subcellularLocation>
        <location evidence="1">Cell membrane</location>
        <topology evidence="1">Multi-pass membrane protein</topology>
    </subcellularLocation>
</comment>
<keyword evidence="6 9" id="KW-0812">Transmembrane</keyword>
<dbReference type="PANTHER" id="PTHR37324">
    <property type="entry name" value="PTS SYSTEM GALACTITOL-SPECIFIC EIIC COMPONENT"/>
    <property type="match status" value="1"/>
</dbReference>
<comment type="caution">
    <text evidence="10">The sequence shown here is derived from an EMBL/GenBank/DDBJ whole genome shotgun (WGS) entry which is preliminary data.</text>
</comment>
<evidence type="ECO:0000313" key="12">
    <source>
        <dbReference type="Proteomes" id="UP000307517"/>
    </source>
</evidence>
<evidence type="ECO:0000256" key="8">
    <source>
        <dbReference type="ARBA" id="ARBA00023136"/>
    </source>
</evidence>
<dbReference type="PIRSF" id="PIRSF006304">
    <property type="entry name" value="GatC"/>
    <property type="match status" value="1"/>
</dbReference>
<protein>
    <submittedName>
        <fullName evidence="10">PTS galactitol transporter subunit IIC</fullName>
    </submittedName>
</protein>
<dbReference type="GO" id="GO:0015577">
    <property type="term" value="F:galactitol transmembrane transporter activity"/>
    <property type="evidence" value="ECO:0007669"/>
    <property type="project" value="InterPro"/>
</dbReference>
<evidence type="ECO:0000256" key="9">
    <source>
        <dbReference type="SAM" id="Phobius"/>
    </source>
</evidence>
<name>A0A508YV99_LACRH</name>
<keyword evidence="2" id="KW-0813">Transport</keyword>
<reference evidence="10 13" key="2">
    <citation type="submission" date="2020-07" db="EMBL/GenBank/DDBJ databases">
        <title>Organ Donor 1.</title>
        <authorList>
            <person name="Marsh A.J."/>
            <person name="Azcarate-Peril M.A."/>
        </authorList>
    </citation>
    <scope>NUCLEOTIDE SEQUENCE [LARGE SCALE GENOMIC DNA]</scope>
    <source>
        <strain evidence="10 13">AMC0712</strain>
    </source>
</reference>
<evidence type="ECO:0000256" key="3">
    <source>
        <dbReference type="ARBA" id="ARBA00022475"/>
    </source>
</evidence>
<dbReference type="InterPro" id="IPR013853">
    <property type="entry name" value="EIIC-GAT"/>
</dbReference>
<gene>
    <name evidence="11" type="ORF">E6L36_13060</name>
    <name evidence="10" type="ORF">H0N82_05735</name>
</gene>
<dbReference type="RefSeq" id="WP_005691506.1">
    <property type="nucleotide sequence ID" value="NZ_CABFNI010000015.1"/>
</dbReference>
<evidence type="ECO:0000313" key="11">
    <source>
        <dbReference type="EMBL" id="THC81210.1"/>
    </source>
</evidence>
<feature type="transmembrane region" description="Helical" evidence="9">
    <location>
        <begin position="82"/>
        <end position="107"/>
    </location>
</feature>
<dbReference type="PANTHER" id="PTHR37324:SF2">
    <property type="entry name" value="PTS SYSTEM GALACTITOL-SPECIFIC EIIC COMPONENT"/>
    <property type="match status" value="1"/>
</dbReference>
<keyword evidence="4" id="KW-0762">Sugar transport</keyword>
<proteinExistence type="predicted"/>
<dbReference type="GO" id="GO:0009401">
    <property type="term" value="P:phosphoenolpyruvate-dependent sugar phosphotransferase system"/>
    <property type="evidence" value="ECO:0007669"/>
    <property type="project" value="UniProtKB-KW"/>
</dbReference>
<dbReference type="InterPro" id="IPR004703">
    <property type="entry name" value="PTS_sugar-sp_permease"/>
</dbReference>
<evidence type="ECO:0000313" key="13">
    <source>
        <dbReference type="Proteomes" id="UP000552935"/>
    </source>
</evidence>
<keyword evidence="8 9" id="KW-0472">Membrane</keyword>
<dbReference type="AlphaFoldDB" id="A0A508YV99"/>
<dbReference type="Proteomes" id="UP000307517">
    <property type="component" value="Unassembled WGS sequence"/>
</dbReference>
<evidence type="ECO:0000256" key="4">
    <source>
        <dbReference type="ARBA" id="ARBA00022597"/>
    </source>
</evidence>
<dbReference type="Proteomes" id="UP000552935">
    <property type="component" value="Unassembled WGS sequence"/>
</dbReference>
<evidence type="ECO:0000256" key="2">
    <source>
        <dbReference type="ARBA" id="ARBA00022448"/>
    </source>
</evidence>
<feature type="transmembrane region" description="Helical" evidence="9">
    <location>
        <begin position="42"/>
        <end position="62"/>
    </location>
</feature>
<organism evidence="10 13">
    <name type="scientific">Lacticaseibacillus rhamnosus</name>
    <name type="common">Lactobacillus rhamnosus</name>
    <dbReference type="NCBI Taxonomy" id="47715"/>
    <lineage>
        <taxon>Bacteria</taxon>
        <taxon>Bacillati</taxon>
        <taxon>Bacillota</taxon>
        <taxon>Bacilli</taxon>
        <taxon>Lactobacillales</taxon>
        <taxon>Lactobacillaceae</taxon>
        <taxon>Lacticaseibacillus</taxon>
    </lineage>
</organism>
<dbReference type="Pfam" id="PF03611">
    <property type="entry name" value="EIIC-GAT"/>
    <property type="match status" value="1"/>
</dbReference>
<accession>A0A508YV99</accession>
<evidence type="ECO:0000256" key="6">
    <source>
        <dbReference type="ARBA" id="ARBA00022692"/>
    </source>
</evidence>
<evidence type="ECO:0000256" key="5">
    <source>
        <dbReference type="ARBA" id="ARBA00022683"/>
    </source>
</evidence>
<sequence length="461" mass="49890">MNWNEIVQAILSPGPQVVVSALIMILGFAFGMKASKAILSGLYLGVGFVGMTMAINALVAAVSPAAKALATNTGINLPTVDFGWTGAAAITWAWPLAFVFFAVEIGVNLIMLLTKTTNVINADMWNIWGVALTGYMVYSTTNSYIWAFAAGAIQVIVMLKLGDMWSEEIHEMLGYPGVTTTHIEAFTAVLMAPVNKLMDYIPVFNHRWDAKALKKKIGIISEPVVMGFIIGLVLALAGRYSIGKALNLAVTTGAIMAIFPVMAKFFMDSLTPFGTTMSNFMKKRFKNREFVIGLDWPILGQSTELWVTMVILIPVSILYAAVLPGNTILPFAGVINYCLGVGGLLLTGGNLLRMVVLGIIYEPLFLYGGTFFANEFTALAKSTQAIAVPKGSTVSWSSIEAPDLRFLMAQGFKGSWLALLGLALLMALFWIVYRSFKKNPNPARKYVDKTNQPTATASTKG</sequence>